<feature type="region of interest" description="Disordered" evidence="1">
    <location>
        <begin position="225"/>
        <end position="251"/>
    </location>
</feature>
<evidence type="ECO:0000259" key="3">
    <source>
        <dbReference type="Pfam" id="PF15024"/>
    </source>
</evidence>
<dbReference type="VEuPathDB" id="FungiDB:A1Q1_03815"/>
<accession>J6ES35</accession>
<feature type="compositionally biased region" description="Low complexity" evidence="1">
    <location>
        <begin position="240"/>
        <end position="251"/>
    </location>
</feature>
<dbReference type="RefSeq" id="XP_014177715.1">
    <property type="nucleotide sequence ID" value="XM_014322240.1"/>
</dbReference>
<protein>
    <recommendedName>
        <fullName evidence="3">Glycosyltransferase family 18 catalytic domain-containing protein</fullName>
    </recommendedName>
</protein>
<evidence type="ECO:0000313" key="4">
    <source>
        <dbReference type="EMBL" id="EJT47344.1"/>
    </source>
</evidence>
<dbReference type="Proteomes" id="UP000002748">
    <property type="component" value="Unassembled WGS sequence"/>
</dbReference>
<feature type="domain" description="Glycosyltransferase family 18 catalytic" evidence="3">
    <location>
        <begin position="455"/>
        <end position="564"/>
    </location>
</feature>
<gene>
    <name evidence="4" type="ORF">A1Q1_03815</name>
</gene>
<dbReference type="InterPro" id="IPR026116">
    <property type="entry name" value="GT18_cat"/>
</dbReference>
<keyword evidence="2" id="KW-1133">Transmembrane helix</keyword>
<keyword evidence="2" id="KW-0812">Transmembrane</keyword>
<name>J6ES35_TRIAS</name>
<comment type="caution">
    <text evidence="4">The sequence shown here is derived from an EMBL/GenBank/DDBJ whole genome shotgun (WGS) entry which is preliminary data.</text>
</comment>
<dbReference type="KEGG" id="tasa:A1Q1_03815"/>
<evidence type="ECO:0000256" key="2">
    <source>
        <dbReference type="SAM" id="Phobius"/>
    </source>
</evidence>
<keyword evidence="2" id="KW-0472">Membrane</keyword>
<dbReference type="UniPathway" id="UPA00378"/>
<sequence length="615" mass="70086">MSTARYTPLSQGGVSTSSPLRRFSRRQVLYILLSLLSLSFLLGLGGYTTSVHKRVSPAKAKAWFKANVVGSAYYPSWLPQLNPSTSDNMLKALTTIPGGWAAYDKNENDNYRWVTEAKLRQLTACLARGDCPENADKIVVLGGWHCQWALHDDYHGGEGVWCLGLYRSLERQGFTVLQGGDNDYGELCESERSEQGVAREEQRRACKLACLQRAASASSWWQSVTKRPVTSHPGRDSAPARRSSPLLRPSRPLRPLNCTSYVARRPQLTLAEYVYHLYRQFGDYIRIVLGEPGDEKHKGTLEQYQKTKERPDGIPAWKFFWNSYYPNGLSTHVGRAWVVTAEPRITREHQVTITEEDGIAWIEDGEEPFHVHASEDATFTYLGYGMKPDISDTVVVPWSQRPNRVYLLAKYARYFQNGHQACIDLSFFERATEELRKEFPDFEFVGGFTDERNEEDRKKFDVPTSVRNLGKLNATQFDHEFGQAKLLLGMGSPTLSPSPYRALARGVPFFNPHQKREDGQPGFGFTQHDSLAPVPEPYVYNVEAFNYEEFVGAIRRALTTPIPPTRWRRMAHDVVDERLRDWVLHDWRGEAEQILNDRKAGIDTQHHEEAGDFVL</sequence>
<dbReference type="GeneID" id="25987328"/>
<dbReference type="GO" id="GO:0030144">
    <property type="term" value="F:alpha-1,6-mannosylglycoprotein 6-beta-N-acetylglucosaminyltransferase activity"/>
    <property type="evidence" value="ECO:0007669"/>
    <property type="project" value="InterPro"/>
</dbReference>
<dbReference type="HOGENOM" id="CLU_444227_0_0_1"/>
<feature type="transmembrane region" description="Helical" evidence="2">
    <location>
        <begin position="28"/>
        <end position="47"/>
    </location>
</feature>
<dbReference type="EMBL" id="ALBS01000256">
    <property type="protein sequence ID" value="EJT47344.1"/>
    <property type="molecule type" value="Genomic_DNA"/>
</dbReference>
<dbReference type="OrthoDB" id="2560689at2759"/>
<reference evidence="4 5" key="1">
    <citation type="journal article" date="2012" name="Eukaryot. Cell">
        <title>Draft genome sequence of CBS 2479, the standard type strain of Trichosporon asahii.</title>
        <authorList>
            <person name="Yang R.Y."/>
            <person name="Li H.T."/>
            <person name="Zhu H."/>
            <person name="Zhou G.P."/>
            <person name="Wang M."/>
            <person name="Wang L."/>
        </authorList>
    </citation>
    <scope>NUCLEOTIDE SEQUENCE [LARGE SCALE GENOMIC DNA]</scope>
    <source>
        <strain evidence="5">ATCC 90039 / CBS 2479 / JCM 2466 / KCTC 7840 / NCYC 2677 / UAMH 7654</strain>
    </source>
</reference>
<dbReference type="Pfam" id="PF15024">
    <property type="entry name" value="Glyco_transf_18"/>
    <property type="match status" value="1"/>
</dbReference>
<dbReference type="AlphaFoldDB" id="J6ES35"/>
<proteinExistence type="predicted"/>
<evidence type="ECO:0000256" key="1">
    <source>
        <dbReference type="SAM" id="MobiDB-lite"/>
    </source>
</evidence>
<evidence type="ECO:0000313" key="5">
    <source>
        <dbReference type="Proteomes" id="UP000002748"/>
    </source>
</evidence>
<organism evidence="4 5">
    <name type="scientific">Trichosporon asahii var. asahii (strain ATCC 90039 / CBS 2479 / JCM 2466 / KCTC 7840 / NBRC 103889/ NCYC 2677 / UAMH 7654)</name>
    <name type="common">Yeast</name>
    <dbReference type="NCBI Taxonomy" id="1186058"/>
    <lineage>
        <taxon>Eukaryota</taxon>
        <taxon>Fungi</taxon>
        <taxon>Dikarya</taxon>
        <taxon>Basidiomycota</taxon>
        <taxon>Agaricomycotina</taxon>
        <taxon>Tremellomycetes</taxon>
        <taxon>Trichosporonales</taxon>
        <taxon>Trichosporonaceae</taxon>
        <taxon>Trichosporon</taxon>
    </lineage>
</organism>